<protein>
    <submittedName>
        <fullName evidence="2">Uncharacterized protein</fullName>
    </submittedName>
</protein>
<dbReference type="STRING" id="1805209.AUJ73_02315"/>
<evidence type="ECO:0000313" key="2">
    <source>
        <dbReference type="EMBL" id="OIO14406.1"/>
    </source>
</evidence>
<evidence type="ECO:0000313" key="3">
    <source>
        <dbReference type="Proteomes" id="UP000183120"/>
    </source>
</evidence>
<gene>
    <name evidence="2" type="ORF">AUJ73_02315</name>
</gene>
<keyword evidence="1" id="KW-0812">Transmembrane</keyword>
<sequence length="101" mass="11859">MSPTPTLITIYISPYQKSNPYCPYDSIFITGIISLIVVSLILFFILMAVRKLLHLNFSKKRLLIYTTGIIMILSIIKNYFFYYPHIPLFPFPFWLTPIDCM</sequence>
<keyword evidence="1" id="KW-1133">Transmembrane helix</keyword>
<proteinExistence type="predicted"/>
<dbReference type="AlphaFoldDB" id="A0A1J4TVC9"/>
<organism evidence="2 3">
    <name type="scientific">Candidatus Gottesmanbacteria bacterium CG1_02_37_22</name>
    <dbReference type="NCBI Taxonomy" id="1805209"/>
    <lineage>
        <taxon>Bacteria</taxon>
        <taxon>Candidatus Gottesmaniibacteriota</taxon>
    </lineage>
</organism>
<name>A0A1J4TVC9_9BACT</name>
<feature type="transmembrane region" description="Helical" evidence="1">
    <location>
        <begin position="62"/>
        <end position="82"/>
    </location>
</feature>
<keyword evidence="1" id="KW-0472">Membrane</keyword>
<reference evidence="2 3" key="1">
    <citation type="journal article" date="2016" name="Environ. Microbiol.">
        <title>Genomic resolution of a cold subsurface aquifer community provides metabolic insights for novel microbes adapted to high CO concentrations.</title>
        <authorList>
            <person name="Probst A.J."/>
            <person name="Castelle C.J."/>
            <person name="Singh A."/>
            <person name="Brown C.T."/>
            <person name="Anantharaman K."/>
            <person name="Sharon I."/>
            <person name="Hug L.A."/>
            <person name="Burstein D."/>
            <person name="Emerson J.B."/>
            <person name="Thomas B.C."/>
            <person name="Banfield J.F."/>
        </authorList>
    </citation>
    <scope>NUCLEOTIDE SEQUENCE [LARGE SCALE GENOMIC DNA]</scope>
    <source>
        <strain evidence="2">CG1_02_37_22</strain>
    </source>
</reference>
<accession>A0A1J4TVC9</accession>
<dbReference type="Proteomes" id="UP000183120">
    <property type="component" value="Unassembled WGS sequence"/>
</dbReference>
<feature type="transmembrane region" description="Helical" evidence="1">
    <location>
        <begin position="27"/>
        <end position="50"/>
    </location>
</feature>
<comment type="caution">
    <text evidence="2">The sequence shown here is derived from an EMBL/GenBank/DDBJ whole genome shotgun (WGS) entry which is preliminary data.</text>
</comment>
<evidence type="ECO:0000256" key="1">
    <source>
        <dbReference type="SAM" id="Phobius"/>
    </source>
</evidence>
<dbReference type="EMBL" id="MNUY01000036">
    <property type="protein sequence ID" value="OIO14406.1"/>
    <property type="molecule type" value="Genomic_DNA"/>
</dbReference>